<dbReference type="InterPro" id="IPR011042">
    <property type="entry name" value="6-blade_b-propeller_TolB-like"/>
</dbReference>
<dbReference type="Gene3D" id="2.120.10.30">
    <property type="entry name" value="TolB, C-terminal domain"/>
    <property type="match status" value="1"/>
</dbReference>
<evidence type="ECO:0000313" key="1">
    <source>
        <dbReference type="EMBL" id="PEN07951.1"/>
    </source>
</evidence>
<gene>
    <name evidence="1" type="ORF">CRI93_05765</name>
</gene>
<protein>
    <recommendedName>
        <fullName evidence="3">6-bladed beta-propeller</fullName>
    </recommendedName>
</protein>
<dbReference type="Proteomes" id="UP000221024">
    <property type="component" value="Unassembled WGS sequence"/>
</dbReference>
<dbReference type="SUPFAM" id="SSF101898">
    <property type="entry name" value="NHL repeat"/>
    <property type="match status" value="1"/>
</dbReference>
<name>A0A2H3NUC0_9BACT</name>
<dbReference type="AlphaFoldDB" id="A0A2H3NUC0"/>
<organism evidence="1 2">
    <name type="scientific">Longimonas halophila</name>
    <dbReference type="NCBI Taxonomy" id="1469170"/>
    <lineage>
        <taxon>Bacteria</taxon>
        <taxon>Pseudomonadati</taxon>
        <taxon>Rhodothermota</taxon>
        <taxon>Rhodothermia</taxon>
        <taxon>Rhodothermales</taxon>
        <taxon>Salisaetaceae</taxon>
        <taxon>Longimonas</taxon>
    </lineage>
</organism>
<reference evidence="1 2" key="1">
    <citation type="submission" date="2017-10" db="EMBL/GenBank/DDBJ databases">
        <title>Draft genome of Longimonas halophila.</title>
        <authorList>
            <person name="Goh K.M."/>
            <person name="Shamsir M.S."/>
            <person name="Lim S.W."/>
        </authorList>
    </citation>
    <scope>NUCLEOTIDE SEQUENCE [LARGE SCALE GENOMIC DNA]</scope>
    <source>
        <strain evidence="1 2">KCTC 42399</strain>
    </source>
</reference>
<comment type="caution">
    <text evidence="1">The sequence shown here is derived from an EMBL/GenBank/DDBJ whole genome shotgun (WGS) entry which is preliminary data.</text>
</comment>
<accession>A0A2H3NUC0</accession>
<proteinExistence type="predicted"/>
<keyword evidence="2" id="KW-1185">Reference proteome</keyword>
<dbReference type="EMBL" id="PDEP01000004">
    <property type="protein sequence ID" value="PEN07951.1"/>
    <property type="molecule type" value="Genomic_DNA"/>
</dbReference>
<evidence type="ECO:0008006" key="3">
    <source>
        <dbReference type="Google" id="ProtNLM"/>
    </source>
</evidence>
<evidence type="ECO:0000313" key="2">
    <source>
        <dbReference type="Proteomes" id="UP000221024"/>
    </source>
</evidence>
<sequence length="335" mass="36954">MIGVAEGEAPYMFGRIGGVVADAQNRMIVTDTQGDVVRAYDADGTYLFDVATAGEGPGEVDTPCCPAVGPEGALWIRDDQNRRYLRFRVDAEGAMPDGQIRMSHQAFGRAARTTFDANGYLIDVGNAQHNGGVRTMRFHRSIGNETMHEQPIPEAPGGRLSVQEVDIEGGKVFIPQPFGSRALDAHAPNSDWAFAITDRYEVIRYNADGDTLHVIEHDVDGPALSDDERERARRSLQRYTDTYGVATSELAFGVPDRKPPIDRIFFDAQSHLWVQRSMPDNTPNEADVYDTEGALVKIVQWPNGVALHQGYLLDDTLYGTQTTEDGVPQVVRLQM</sequence>